<keyword evidence="2 10" id="KW-0813">Transport</keyword>
<evidence type="ECO:0000256" key="3">
    <source>
        <dbReference type="ARBA" id="ARBA00022452"/>
    </source>
</evidence>
<evidence type="ECO:0000256" key="6">
    <source>
        <dbReference type="ARBA" id="ARBA00023077"/>
    </source>
</evidence>
<dbReference type="InterPro" id="IPR000531">
    <property type="entry name" value="Beta-barrel_TonB"/>
</dbReference>
<keyword evidence="4 10" id="KW-0812">Transmembrane</keyword>
<accession>A0ABN6ESF7</accession>
<evidence type="ECO:0000256" key="1">
    <source>
        <dbReference type="ARBA" id="ARBA00004571"/>
    </source>
</evidence>
<keyword evidence="17" id="KW-1185">Reference proteome</keyword>
<dbReference type="InterPro" id="IPR012910">
    <property type="entry name" value="Plug_dom"/>
</dbReference>
<dbReference type="EMBL" id="AP024485">
    <property type="protein sequence ID" value="BCS88071.1"/>
    <property type="molecule type" value="Genomic_DNA"/>
</dbReference>
<dbReference type="InterPro" id="IPR039426">
    <property type="entry name" value="TonB-dep_rcpt-like"/>
</dbReference>
<dbReference type="Proteomes" id="UP001053296">
    <property type="component" value="Chromosome"/>
</dbReference>
<evidence type="ECO:0008006" key="18">
    <source>
        <dbReference type="Google" id="ProtNLM"/>
    </source>
</evidence>
<keyword evidence="3 10" id="KW-1134">Transmembrane beta strand</keyword>
<dbReference type="InterPro" id="IPR037066">
    <property type="entry name" value="Plug_dom_sf"/>
</dbReference>
<evidence type="ECO:0000256" key="7">
    <source>
        <dbReference type="ARBA" id="ARBA00023136"/>
    </source>
</evidence>
<dbReference type="SUPFAM" id="SSF56935">
    <property type="entry name" value="Porins"/>
    <property type="match status" value="1"/>
</dbReference>
<feature type="domain" description="TonB-dependent receptor plug" evidence="15">
    <location>
        <begin position="51"/>
        <end position="153"/>
    </location>
</feature>
<evidence type="ECO:0000256" key="13">
    <source>
        <dbReference type="SAM" id="SignalP"/>
    </source>
</evidence>
<keyword evidence="9 10" id="KW-0998">Cell outer membrane</keyword>
<feature type="region of interest" description="Disordered" evidence="12">
    <location>
        <begin position="207"/>
        <end position="228"/>
    </location>
</feature>
<dbReference type="InterPro" id="IPR036942">
    <property type="entry name" value="Beta-barrel_TonB_sf"/>
</dbReference>
<dbReference type="PANTHER" id="PTHR30069:SF29">
    <property type="entry name" value="HEMOGLOBIN AND HEMOGLOBIN-HAPTOGLOBIN-BINDING PROTEIN 1-RELATED"/>
    <property type="match status" value="1"/>
</dbReference>
<sequence length="658" mass="72812">MKIKKLLLLVGLLTLLSATTVLAQDTTPEEQDQAEYTLGEIVVKDSTSNLENSLSVTEITAEELKNSGARTLADAFKLVPGVTTRTAADGTCRIDIRGMRTRNVKLLLNGIPFQSVLDGQFDPDTIPVENIARIKITRGASSVLYGNDGNAGVIDIITKKGTKDFKGTAGVMAAQGDLYKVQSTIAGGSDKLDFYAGASYLTRNGYPMSSDYSDKDNQQDSDLRKNSDREHVNILANTTYQATEKTSFGAVINAFQGEYGKPQSALRKVGSDPFTKKVKYERVEDYNGLDLQLAMNHEFNKTVDTRLMAYISREYTETDRYDSDSFNSQNAKDSFHSEGTSTTYGLNNQWGYSTDSLGRFVLAVMGERQKWHETGFTQPAAGAFADLDTNETLSNYSAALQDDLTPIEDLGISLGFGLNGQSRTSKSTGAYTYTVAGNYQLLEGTNLKASHARKIRTPSIQNLYDSDAGNKDLTTEITWHYEVGFSQALPLASTLDFNVFRIDAENYIEKDTNGTYQNNDNYRFQGVETTLSSAVYEGLNTQIGYTYLDSQNLSDTAGTDRLQYRPRHKLTASATYVAPTQTTVYASIRYIADQWAMNNDNTKRMPDYSIVDIKISQQIIETLSAYVGADNLLDENYCESYGFPRPGRTIYTGLDYTF</sequence>
<keyword evidence="6 11" id="KW-0798">TonB box</keyword>
<evidence type="ECO:0000256" key="10">
    <source>
        <dbReference type="PROSITE-ProRule" id="PRU01360"/>
    </source>
</evidence>
<evidence type="ECO:0000256" key="5">
    <source>
        <dbReference type="ARBA" id="ARBA00022729"/>
    </source>
</evidence>
<feature type="chain" id="PRO_5045077393" description="TonB-dependent receptor" evidence="13">
    <location>
        <begin position="24"/>
        <end position="658"/>
    </location>
</feature>
<gene>
    <name evidence="16" type="ORF">PSDVSF_13130</name>
</gene>
<dbReference type="Pfam" id="PF07715">
    <property type="entry name" value="Plug"/>
    <property type="match status" value="1"/>
</dbReference>
<dbReference type="PANTHER" id="PTHR30069">
    <property type="entry name" value="TONB-DEPENDENT OUTER MEMBRANE RECEPTOR"/>
    <property type="match status" value="1"/>
</dbReference>
<dbReference type="CDD" id="cd01347">
    <property type="entry name" value="ligand_gated_channel"/>
    <property type="match status" value="1"/>
</dbReference>
<evidence type="ECO:0000259" key="15">
    <source>
        <dbReference type="Pfam" id="PF07715"/>
    </source>
</evidence>
<evidence type="ECO:0000256" key="11">
    <source>
        <dbReference type="RuleBase" id="RU003357"/>
    </source>
</evidence>
<keyword evidence="5 13" id="KW-0732">Signal</keyword>
<proteinExistence type="inferred from homology"/>
<dbReference type="Gene3D" id="2.40.170.20">
    <property type="entry name" value="TonB-dependent receptor, beta-barrel domain"/>
    <property type="match status" value="1"/>
</dbReference>
<dbReference type="Gene3D" id="2.170.130.10">
    <property type="entry name" value="TonB-dependent receptor, plug domain"/>
    <property type="match status" value="1"/>
</dbReference>
<evidence type="ECO:0000256" key="2">
    <source>
        <dbReference type="ARBA" id="ARBA00022448"/>
    </source>
</evidence>
<evidence type="ECO:0000256" key="8">
    <source>
        <dbReference type="ARBA" id="ARBA00023170"/>
    </source>
</evidence>
<name>A0ABN6ESF7_9BACT</name>
<reference evidence="16" key="1">
    <citation type="journal article" date="2022" name="Arch. Microbiol.">
        <title>Pseudodesulfovibrio sediminis sp. nov., a mesophilic and neutrophilic sulfate-reducing bacterium isolated from sediment of a brackish lake.</title>
        <authorList>
            <person name="Takahashi A."/>
            <person name="Kojima H."/>
            <person name="Watanabe M."/>
            <person name="Fukui M."/>
        </authorList>
    </citation>
    <scope>NUCLEOTIDE SEQUENCE</scope>
    <source>
        <strain evidence="16">SF6</strain>
    </source>
</reference>
<evidence type="ECO:0000256" key="4">
    <source>
        <dbReference type="ARBA" id="ARBA00022692"/>
    </source>
</evidence>
<organism evidence="16 17">
    <name type="scientific">Pseudodesulfovibrio sediminis</name>
    <dbReference type="NCBI Taxonomy" id="2810563"/>
    <lineage>
        <taxon>Bacteria</taxon>
        <taxon>Pseudomonadati</taxon>
        <taxon>Thermodesulfobacteriota</taxon>
        <taxon>Desulfovibrionia</taxon>
        <taxon>Desulfovibrionales</taxon>
        <taxon>Desulfovibrionaceae</taxon>
    </lineage>
</organism>
<evidence type="ECO:0000313" key="16">
    <source>
        <dbReference type="EMBL" id="BCS88071.1"/>
    </source>
</evidence>
<evidence type="ECO:0000259" key="14">
    <source>
        <dbReference type="Pfam" id="PF00593"/>
    </source>
</evidence>
<dbReference type="PROSITE" id="PS52016">
    <property type="entry name" value="TONB_DEPENDENT_REC_3"/>
    <property type="match status" value="1"/>
</dbReference>
<dbReference type="RefSeq" id="WP_229595401.1">
    <property type="nucleotide sequence ID" value="NZ_AP024485.1"/>
</dbReference>
<evidence type="ECO:0000256" key="9">
    <source>
        <dbReference type="ARBA" id="ARBA00023237"/>
    </source>
</evidence>
<keyword evidence="7 10" id="KW-0472">Membrane</keyword>
<comment type="similarity">
    <text evidence="10 11">Belongs to the TonB-dependent receptor family.</text>
</comment>
<feature type="signal peptide" evidence="13">
    <location>
        <begin position="1"/>
        <end position="23"/>
    </location>
</feature>
<dbReference type="Pfam" id="PF00593">
    <property type="entry name" value="TonB_dep_Rec_b-barrel"/>
    <property type="match status" value="1"/>
</dbReference>
<evidence type="ECO:0000313" key="17">
    <source>
        <dbReference type="Proteomes" id="UP001053296"/>
    </source>
</evidence>
<evidence type="ECO:0000256" key="12">
    <source>
        <dbReference type="SAM" id="MobiDB-lite"/>
    </source>
</evidence>
<protein>
    <recommendedName>
        <fullName evidence="18">TonB-dependent receptor</fullName>
    </recommendedName>
</protein>
<feature type="compositionally biased region" description="Basic and acidic residues" evidence="12">
    <location>
        <begin position="212"/>
        <end position="228"/>
    </location>
</feature>
<keyword evidence="8" id="KW-0675">Receptor</keyword>
<comment type="subcellular location">
    <subcellularLocation>
        <location evidence="1 10">Cell outer membrane</location>
        <topology evidence="1 10">Multi-pass membrane protein</topology>
    </subcellularLocation>
</comment>
<feature type="domain" description="TonB-dependent receptor-like beta-barrel" evidence="14">
    <location>
        <begin position="234"/>
        <end position="632"/>
    </location>
</feature>